<feature type="non-terminal residue" evidence="1">
    <location>
        <position position="1"/>
    </location>
</feature>
<name>A0ACB8Q6W2_9AGAM</name>
<sequence length="190" mass="21114">RSIIGISSVRAWCLESDTDGHRSSCRPLGSSACNLLFKLTGRNIRVEGASTPPYLVSPSIGAYAYVCHIRPSPPSAAADPEQPPLPATHATTRCIRFLVCVLYNIYATFFHRVHRSTYAGEIRKTPYKIGWTRTVQRPRLSYAVTGHYMPVGWKQLECVDKVSMTNCASDELTAARSRALAAWLRSLQSR</sequence>
<dbReference type="EMBL" id="MU273914">
    <property type="protein sequence ID" value="KAI0027390.1"/>
    <property type="molecule type" value="Genomic_DNA"/>
</dbReference>
<organism evidence="1 2">
    <name type="scientific">Vararia minispora EC-137</name>
    <dbReference type="NCBI Taxonomy" id="1314806"/>
    <lineage>
        <taxon>Eukaryota</taxon>
        <taxon>Fungi</taxon>
        <taxon>Dikarya</taxon>
        <taxon>Basidiomycota</taxon>
        <taxon>Agaricomycotina</taxon>
        <taxon>Agaricomycetes</taxon>
        <taxon>Russulales</taxon>
        <taxon>Lachnocladiaceae</taxon>
        <taxon>Vararia</taxon>
    </lineage>
</organism>
<protein>
    <submittedName>
        <fullName evidence="1">Uncharacterized protein</fullName>
    </submittedName>
</protein>
<evidence type="ECO:0000313" key="1">
    <source>
        <dbReference type="EMBL" id="KAI0027390.1"/>
    </source>
</evidence>
<keyword evidence="2" id="KW-1185">Reference proteome</keyword>
<reference evidence="1" key="2">
    <citation type="journal article" date="2022" name="New Phytol.">
        <title>Evolutionary transition to the ectomycorrhizal habit in the genomes of a hyperdiverse lineage of mushroom-forming fungi.</title>
        <authorList>
            <person name="Looney B."/>
            <person name="Miyauchi S."/>
            <person name="Morin E."/>
            <person name="Drula E."/>
            <person name="Courty P.E."/>
            <person name="Kohler A."/>
            <person name="Kuo A."/>
            <person name="LaButti K."/>
            <person name="Pangilinan J."/>
            <person name="Lipzen A."/>
            <person name="Riley R."/>
            <person name="Andreopoulos W."/>
            <person name="He G."/>
            <person name="Johnson J."/>
            <person name="Nolan M."/>
            <person name="Tritt A."/>
            <person name="Barry K.W."/>
            <person name="Grigoriev I.V."/>
            <person name="Nagy L.G."/>
            <person name="Hibbett D."/>
            <person name="Henrissat B."/>
            <person name="Matheny P.B."/>
            <person name="Labbe J."/>
            <person name="Martin F.M."/>
        </authorList>
    </citation>
    <scope>NUCLEOTIDE SEQUENCE</scope>
    <source>
        <strain evidence="1">EC-137</strain>
    </source>
</reference>
<gene>
    <name evidence="1" type="ORF">K488DRAFT_74584</name>
</gene>
<evidence type="ECO:0000313" key="2">
    <source>
        <dbReference type="Proteomes" id="UP000814128"/>
    </source>
</evidence>
<reference evidence="1" key="1">
    <citation type="submission" date="2021-02" db="EMBL/GenBank/DDBJ databases">
        <authorList>
            <consortium name="DOE Joint Genome Institute"/>
            <person name="Ahrendt S."/>
            <person name="Looney B.P."/>
            <person name="Miyauchi S."/>
            <person name="Morin E."/>
            <person name="Drula E."/>
            <person name="Courty P.E."/>
            <person name="Chicoki N."/>
            <person name="Fauchery L."/>
            <person name="Kohler A."/>
            <person name="Kuo A."/>
            <person name="Labutti K."/>
            <person name="Pangilinan J."/>
            <person name="Lipzen A."/>
            <person name="Riley R."/>
            <person name="Andreopoulos W."/>
            <person name="He G."/>
            <person name="Johnson J."/>
            <person name="Barry K.W."/>
            <person name="Grigoriev I.V."/>
            <person name="Nagy L."/>
            <person name="Hibbett D."/>
            <person name="Henrissat B."/>
            <person name="Matheny P.B."/>
            <person name="Labbe J."/>
            <person name="Martin F."/>
        </authorList>
    </citation>
    <scope>NUCLEOTIDE SEQUENCE</scope>
    <source>
        <strain evidence="1">EC-137</strain>
    </source>
</reference>
<dbReference type="Proteomes" id="UP000814128">
    <property type="component" value="Unassembled WGS sequence"/>
</dbReference>
<comment type="caution">
    <text evidence="1">The sequence shown here is derived from an EMBL/GenBank/DDBJ whole genome shotgun (WGS) entry which is preliminary data.</text>
</comment>
<accession>A0ACB8Q6W2</accession>
<proteinExistence type="predicted"/>